<protein>
    <recommendedName>
        <fullName evidence="7">Dihydroorotase</fullName>
        <shortName evidence="7">DHOase</shortName>
        <ecNumber evidence="7">3.5.2.3</ecNumber>
    </recommendedName>
</protein>
<feature type="binding site" evidence="7">
    <location>
        <position position="279"/>
    </location>
    <ligand>
        <name>substrate</name>
    </ligand>
</feature>
<reference evidence="10" key="1">
    <citation type="submission" date="2021-10" db="EMBL/GenBank/DDBJ databases">
        <title>Anaerobic single-cell dispensing facilitates the cultivation of human gut bacteria.</title>
        <authorList>
            <person name="Afrizal A."/>
        </authorList>
    </citation>
    <scope>NUCLEOTIDE SEQUENCE</scope>
    <source>
        <strain evidence="10">CLA-AA-H274</strain>
    </source>
</reference>
<dbReference type="NCBIfam" id="NF006839">
    <property type="entry name" value="PRK09357.1-4"/>
    <property type="match status" value="1"/>
</dbReference>
<dbReference type="RefSeq" id="WP_308451533.1">
    <property type="nucleotide sequence ID" value="NZ_JAJEPU010000026.1"/>
</dbReference>
<dbReference type="GO" id="GO:0008270">
    <property type="term" value="F:zinc ion binding"/>
    <property type="evidence" value="ECO:0007669"/>
    <property type="project" value="UniProtKB-UniRule"/>
</dbReference>
<dbReference type="PROSITE" id="PS00483">
    <property type="entry name" value="DIHYDROOROTASE_2"/>
    <property type="match status" value="1"/>
</dbReference>
<sequence length="432" mass="46189">MMLIQGGRVIDPKTGTDAVMDVAVENGKIVEMGKDLTDRYPNCDPIIDAHGLVVAPGLIDVHVHFRDPGFTYKEDIHTGAMASAAGGFTTVVCMANTKPPVDNVETLEYVIREGKKTGINVLTAGNITIGMKGETLTDMEELKAHGAVGFTDDGIPLKSSALVRKAMEEAVRLNVPLSFHEEDPALITNNGINHGAVSDELGIGGSPAVAEDVLVARDCMLALDTGAVIDIQHLSSGHSVRLIEVAQDLGTHVVAEVTPHHFTLDESAVLKHGSLAKMNPPLRTPSDREEIIRGLKENIITVIATDHAPHSEEEKSKPLTECPSGIIGLETALALGVTSLVRAGHLSLSELLAKMTLNPAALYHLESTKGWIGAGSDADLVLFDPDESWTVEKFHSKSSNSPFIGETLFGKVHYTICNGEIAYRADTDSFNF</sequence>
<feature type="domain" description="Amidohydrolase 3" evidence="8">
    <location>
        <begin position="345"/>
        <end position="423"/>
    </location>
</feature>
<evidence type="ECO:0000256" key="5">
    <source>
        <dbReference type="ARBA" id="ARBA00022833"/>
    </source>
</evidence>
<keyword evidence="6 7" id="KW-0665">Pyrimidine biosynthesis</keyword>
<dbReference type="GO" id="GO:0004038">
    <property type="term" value="F:allantoinase activity"/>
    <property type="evidence" value="ECO:0007669"/>
    <property type="project" value="TreeGrafter"/>
</dbReference>
<dbReference type="SUPFAM" id="SSF51556">
    <property type="entry name" value="Metallo-dependent hydrolases"/>
    <property type="match status" value="1"/>
</dbReference>
<dbReference type="GO" id="GO:0005737">
    <property type="term" value="C:cytoplasm"/>
    <property type="evidence" value="ECO:0007669"/>
    <property type="project" value="TreeGrafter"/>
</dbReference>
<dbReference type="PROSITE" id="PS00482">
    <property type="entry name" value="DIHYDROOROTASE_1"/>
    <property type="match status" value="1"/>
</dbReference>
<dbReference type="InterPro" id="IPR032466">
    <property type="entry name" value="Metal_Hydrolase"/>
</dbReference>
<accession>A0AAE3DLI4</accession>
<feature type="binding site" evidence="7">
    <location>
        <position position="180"/>
    </location>
    <ligand>
        <name>Zn(2+)</name>
        <dbReference type="ChEBI" id="CHEBI:29105"/>
        <label>2</label>
    </ligand>
</feature>
<name>A0AAE3DLI4_9FIRM</name>
<dbReference type="SUPFAM" id="SSF51338">
    <property type="entry name" value="Composite domain of metallo-dependent hydrolases"/>
    <property type="match status" value="1"/>
</dbReference>
<comment type="similarity">
    <text evidence="2 7">Belongs to the metallo-dependent hydrolases superfamily. DHOase family. Class I DHOase subfamily.</text>
</comment>
<keyword evidence="4 7" id="KW-0378">Hydrolase</keyword>
<dbReference type="InterPro" id="IPR024403">
    <property type="entry name" value="DHOase_cat"/>
</dbReference>
<evidence type="ECO:0000256" key="3">
    <source>
        <dbReference type="ARBA" id="ARBA00022723"/>
    </source>
</evidence>
<dbReference type="Pfam" id="PF12890">
    <property type="entry name" value="DHOase"/>
    <property type="match status" value="1"/>
</dbReference>
<dbReference type="InterPro" id="IPR050138">
    <property type="entry name" value="DHOase/Allantoinase_Hydrolase"/>
</dbReference>
<feature type="binding site" evidence="7">
    <location>
        <position position="153"/>
    </location>
    <ligand>
        <name>Zn(2+)</name>
        <dbReference type="ChEBI" id="CHEBI:29105"/>
        <label>1</label>
    </ligand>
</feature>
<dbReference type="HAMAP" id="MF_00220_B">
    <property type="entry name" value="PyrC_classI_B"/>
    <property type="match status" value="1"/>
</dbReference>
<dbReference type="NCBIfam" id="TIGR00857">
    <property type="entry name" value="pyrC_multi"/>
    <property type="match status" value="1"/>
</dbReference>
<dbReference type="EMBL" id="JAJEPU010000026">
    <property type="protein sequence ID" value="MCC2165136.1"/>
    <property type="molecule type" value="Genomic_DNA"/>
</dbReference>
<dbReference type="Pfam" id="PF07969">
    <property type="entry name" value="Amidohydro_3"/>
    <property type="match status" value="1"/>
</dbReference>
<comment type="caution">
    <text evidence="10">The sequence shown here is derived from an EMBL/GenBank/DDBJ whole genome shotgun (WGS) entry which is preliminary data.</text>
</comment>
<feature type="binding site" evidence="7">
    <location>
        <position position="233"/>
    </location>
    <ligand>
        <name>Zn(2+)</name>
        <dbReference type="ChEBI" id="CHEBI:29105"/>
        <label>2</label>
    </ligand>
</feature>
<comment type="cofactor">
    <cofactor evidence="7">
        <name>Zn(2+)</name>
        <dbReference type="ChEBI" id="CHEBI:29105"/>
    </cofactor>
    <text evidence="7">Binds 2 Zn(2+) ions per subunit.</text>
</comment>
<dbReference type="InterPro" id="IPR004722">
    <property type="entry name" value="DHOase"/>
</dbReference>
<evidence type="ECO:0000259" key="9">
    <source>
        <dbReference type="Pfam" id="PF12890"/>
    </source>
</evidence>
<dbReference type="PANTHER" id="PTHR43668">
    <property type="entry name" value="ALLANTOINASE"/>
    <property type="match status" value="1"/>
</dbReference>
<dbReference type="CDD" id="cd01317">
    <property type="entry name" value="DHOase_IIa"/>
    <property type="match status" value="1"/>
</dbReference>
<dbReference type="InterPro" id="IPR011059">
    <property type="entry name" value="Metal-dep_hydrolase_composite"/>
</dbReference>
<evidence type="ECO:0000256" key="7">
    <source>
        <dbReference type="HAMAP-Rule" id="MF_00220"/>
    </source>
</evidence>
<dbReference type="PANTHER" id="PTHR43668:SF2">
    <property type="entry name" value="ALLANTOINASE"/>
    <property type="match status" value="1"/>
</dbReference>
<feature type="binding site" evidence="7">
    <location>
        <position position="153"/>
    </location>
    <ligand>
        <name>Zn(2+)</name>
        <dbReference type="ChEBI" id="CHEBI:29105"/>
        <label>2</label>
    </ligand>
</feature>
<dbReference type="GO" id="GO:0044205">
    <property type="term" value="P:'de novo' UMP biosynthetic process"/>
    <property type="evidence" value="ECO:0007669"/>
    <property type="project" value="UniProtKB-UniRule"/>
</dbReference>
<gene>
    <name evidence="7" type="primary">pyrC</name>
    <name evidence="10" type="ORF">LKD32_09660</name>
</gene>
<evidence type="ECO:0000256" key="2">
    <source>
        <dbReference type="ARBA" id="ARBA00010286"/>
    </source>
</evidence>
<dbReference type="Gene3D" id="3.20.20.140">
    <property type="entry name" value="Metal-dependent hydrolases"/>
    <property type="match status" value="1"/>
</dbReference>
<organism evidence="10 11">
    <name type="scientific">Brotaphodocola catenula</name>
    <dbReference type="NCBI Taxonomy" id="2885361"/>
    <lineage>
        <taxon>Bacteria</taxon>
        <taxon>Bacillati</taxon>
        <taxon>Bacillota</taxon>
        <taxon>Clostridia</taxon>
        <taxon>Lachnospirales</taxon>
        <taxon>Lachnospiraceae</taxon>
        <taxon>Brotaphodocola</taxon>
    </lineage>
</organism>
<evidence type="ECO:0000256" key="4">
    <source>
        <dbReference type="ARBA" id="ARBA00022801"/>
    </source>
</evidence>
<dbReference type="InterPro" id="IPR002195">
    <property type="entry name" value="Dihydroorotase_CS"/>
</dbReference>
<dbReference type="GO" id="GO:0006145">
    <property type="term" value="P:purine nucleobase catabolic process"/>
    <property type="evidence" value="ECO:0007669"/>
    <property type="project" value="TreeGrafter"/>
</dbReference>
<keyword evidence="5 7" id="KW-0862">Zinc</keyword>
<keyword evidence="11" id="KW-1185">Reference proteome</keyword>
<feature type="binding site" evidence="7">
    <location>
        <begin position="64"/>
        <end position="66"/>
    </location>
    <ligand>
        <name>substrate</name>
    </ligand>
</feature>
<evidence type="ECO:0000256" key="6">
    <source>
        <dbReference type="ARBA" id="ARBA00022975"/>
    </source>
</evidence>
<feature type="binding site" evidence="7">
    <location>
        <position position="310"/>
    </location>
    <ligand>
        <name>substrate</name>
    </ligand>
</feature>
<feature type="active site" evidence="7">
    <location>
        <position position="306"/>
    </location>
</feature>
<dbReference type="GO" id="GO:0004151">
    <property type="term" value="F:dihydroorotase activity"/>
    <property type="evidence" value="ECO:0007669"/>
    <property type="project" value="UniProtKB-UniRule"/>
</dbReference>
<dbReference type="EC" id="3.5.2.3" evidence="7"/>
<feature type="binding site" evidence="7">
    <location>
        <position position="62"/>
    </location>
    <ligand>
        <name>Zn(2+)</name>
        <dbReference type="ChEBI" id="CHEBI:29105"/>
        <label>1</label>
    </ligand>
</feature>
<comment type="caution">
    <text evidence="7">Lacks conserved residue(s) required for the propagation of feature annotation.</text>
</comment>
<proteinExistence type="inferred from homology"/>
<dbReference type="InterPro" id="IPR013108">
    <property type="entry name" value="Amidohydro_3"/>
</dbReference>
<dbReference type="Proteomes" id="UP001198962">
    <property type="component" value="Unassembled WGS sequence"/>
</dbReference>
<evidence type="ECO:0000313" key="10">
    <source>
        <dbReference type="EMBL" id="MCC2165136.1"/>
    </source>
</evidence>
<evidence type="ECO:0000256" key="1">
    <source>
        <dbReference type="ARBA" id="ARBA00002368"/>
    </source>
</evidence>
<keyword evidence="3 7" id="KW-0479">Metal-binding</keyword>
<dbReference type="AlphaFoldDB" id="A0AAE3DLI4"/>
<feature type="binding site" evidence="7">
    <location>
        <position position="306"/>
    </location>
    <ligand>
        <name>Zn(2+)</name>
        <dbReference type="ChEBI" id="CHEBI:29105"/>
        <label>1</label>
    </ligand>
</feature>
<evidence type="ECO:0000259" key="8">
    <source>
        <dbReference type="Pfam" id="PF07969"/>
    </source>
</evidence>
<comment type="pathway">
    <text evidence="7">Pyrimidine metabolism; UMP biosynthesis via de novo pathway; (S)-dihydroorotate from bicarbonate: step 3/3.</text>
</comment>
<feature type="domain" description="Dihydroorotase catalytic" evidence="9">
    <location>
        <begin position="53"/>
        <end position="236"/>
    </location>
</feature>
<comment type="catalytic activity">
    <reaction evidence="7">
        <text>(S)-dihydroorotate + H2O = N-carbamoyl-L-aspartate + H(+)</text>
        <dbReference type="Rhea" id="RHEA:24296"/>
        <dbReference type="ChEBI" id="CHEBI:15377"/>
        <dbReference type="ChEBI" id="CHEBI:15378"/>
        <dbReference type="ChEBI" id="CHEBI:30864"/>
        <dbReference type="ChEBI" id="CHEBI:32814"/>
        <dbReference type="EC" id="3.5.2.3"/>
    </reaction>
</comment>
<feature type="binding site" evidence="7">
    <location>
        <position position="96"/>
    </location>
    <ligand>
        <name>substrate</name>
    </ligand>
</feature>
<evidence type="ECO:0000313" key="11">
    <source>
        <dbReference type="Proteomes" id="UP001198962"/>
    </source>
</evidence>
<comment type="function">
    <text evidence="1 7">Catalyzes the reversible cyclization of carbamoyl aspartate to dihydroorotate.</text>
</comment>
<feature type="binding site" evidence="7">
    <location>
        <position position="64"/>
    </location>
    <ligand>
        <name>Zn(2+)</name>
        <dbReference type="ChEBI" id="CHEBI:29105"/>
        <label>1</label>
    </ligand>
</feature>